<evidence type="ECO:0000259" key="3">
    <source>
        <dbReference type="Pfam" id="PF13649"/>
    </source>
</evidence>
<dbReference type="Gene3D" id="3.40.50.150">
    <property type="entry name" value="Vaccinia Virus protein VP39"/>
    <property type="match status" value="1"/>
</dbReference>
<keyword evidence="2 4" id="KW-0808">Transferase</keyword>
<dbReference type="Proteomes" id="UP000282971">
    <property type="component" value="Unassembled WGS sequence"/>
</dbReference>
<dbReference type="SUPFAM" id="SSF53335">
    <property type="entry name" value="S-adenosyl-L-methionine-dependent methyltransferases"/>
    <property type="match status" value="1"/>
</dbReference>
<organism evidence="4 5">
    <name type="scientific">Sphingomonas crocodyli</name>
    <dbReference type="NCBI Taxonomy" id="1979270"/>
    <lineage>
        <taxon>Bacteria</taxon>
        <taxon>Pseudomonadati</taxon>
        <taxon>Pseudomonadota</taxon>
        <taxon>Alphaproteobacteria</taxon>
        <taxon>Sphingomonadales</taxon>
        <taxon>Sphingomonadaceae</taxon>
        <taxon>Sphingomonas</taxon>
    </lineage>
</organism>
<keyword evidence="5" id="KW-1185">Reference proteome</keyword>
<dbReference type="AlphaFoldDB" id="A0A437M125"/>
<sequence>MNANAQQVIDWNGDSGASWVAYQEQLDRMLEPYGAAAFAKAAIRCGDHVLDIGCGAGESTLAIAWETGPTGRALGIDISEPLIRRARERVWDTMSQAEFRIADASNAPLPVAGFDCLFSRFGVMFFDDPVAAFTHLRTTLKPGGRIVFACWRGAAENDWATLPLQAIEGIVPPPAKPSPAAPGPFSFGDPDRVRDILAKAGFGGIDIEPVDHPVVFGEGATGAAAVDDALDRAFAVGPLRRALAGQPDLVVVKAAAAVHAAFTRKLVDNRVLIDGAGWIVSARNRAH</sequence>
<dbReference type="OrthoDB" id="9777638at2"/>
<evidence type="ECO:0000256" key="2">
    <source>
        <dbReference type="ARBA" id="ARBA00022679"/>
    </source>
</evidence>
<dbReference type="GO" id="GO:0032259">
    <property type="term" value="P:methylation"/>
    <property type="evidence" value="ECO:0007669"/>
    <property type="project" value="UniProtKB-KW"/>
</dbReference>
<proteinExistence type="predicted"/>
<dbReference type="InterPro" id="IPR029063">
    <property type="entry name" value="SAM-dependent_MTases_sf"/>
</dbReference>
<evidence type="ECO:0000313" key="4">
    <source>
        <dbReference type="EMBL" id="RVT91276.1"/>
    </source>
</evidence>
<keyword evidence="1 4" id="KW-0489">Methyltransferase</keyword>
<evidence type="ECO:0000313" key="5">
    <source>
        <dbReference type="Proteomes" id="UP000282971"/>
    </source>
</evidence>
<dbReference type="RefSeq" id="WP_127745288.1">
    <property type="nucleotide sequence ID" value="NZ_SACN01000002.1"/>
</dbReference>
<protein>
    <submittedName>
        <fullName evidence="4">Methyltransferase domain-containing protein</fullName>
    </submittedName>
</protein>
<gene>
    <name evidence="4" type="ORF">EOD43_17355</name>
</gene>
<comment type="caution">
    <text evidence="4">The sequence shown here is derived from an EMBL/GenBank/DDBJ whole genome shotgun (WGS) entry which is preliminary data.</text>
</comment>
<dbReference type="GO" id="GO:0008168">
    <property type="term" value="F:methyltransferase activity"/>
    <property type="evidence" value="ECO:0007669"/>
    <property type="project" value="UniProtKB-KW"/>
</dbReference>
<dbReference type="EMBL" id="SACN01000002">
    <property type="protein sequence ID" value="RVT91276.1"/>
    <property type="molecule type" value="Genomic_DNA"/>
</dbReference>
<reference evidence="4 5" key="1">
    <citation type="submission" date="2019-01" db="EMBL/GenBank/DDBJ databases">
        <authorList>
            <person name="Chen W.-M."/>
        </authorList>
    </citation>
    <scope>NUCLEOTIDE SEQUENCE [LARGE SCALE GENOMIC DNA]</scope>
    <source>
        <strain evidence="4 5">CCP-7</strain>
    </source>
</reference>
<name>A0A437M125_9SPHN</name>
<dbReference type="InterPro" id="IPR041698">
    <property type="entry name" value="Methyltransf_25"/>
</dbReference>
<dbReference type="CDD" id="cd02440">
    <property type="entry name" value="AdoMet_MTases"/>
    <property type="match status" value="1"/>
</dbReference>
<accession>A0A437M125</accession>
<dbReference type="Pfam" id="PF13649">
    <property type="entry name" value="Methyltransf_25"/>
    <property type="match status" value="1"/>
</dbReference>
<dbReference type="PANTHER" id="PTHR43861">
    <property type="entry name" value="TRANS-ACONITATE 2-METHYLTRANSFERASE-RELATED"/>
    <property type="match status" value="1"/>
</dbReference>
<dbReference type="PANTHER" id="PTHR43861:SF1">
    <property type="entry name" value="TRANS-ACONITATE 2-METHYLTRANSFERASE"/>
    <property type="match status" value="1"/>
</dbReference>
<evidence type="ECO:0000256" key="1">
    <source>
        <dbReference type="ARBA" id="ARBA00022603"/>
    </source>
</evidence>
<feature type="domain" description="Methyltransferase" evidence="3">
    <location>
        <begin position="49"/>
        <end position="144"/>
    </location>
</feature>